<dbReference type="SMART" id="SM00257">
    <property type="entry name" value="LysM"/>
    <property type="match status" value="1"/>
</dbReference>
<evidence type="ECO:0000313" key="4">
    <source>
        <dbReference type="Proteomes" id="UP000029015"/>
    </source>
</evidence>
<organism evidence="3 4">
    <name type="scientific">Bifidobacterium actinocoloniiforme DSM 22766</name>
    <dbReference type="NCBI Taxonomy" id="1437605"/>
    <lineage>
        <taxon>Bacteria</taxon>
        <taxon>Bacillati</taxon>
        <taxon>Actinomycetota</taxon>
        <taxon>Actinomycetes</taxon>
        <taxon>Bifidobacteriales</taxon>
        <taxon>Bifidobacteriaceae</taxon>
        <taxon>Bifidobacterium</taxon>
    </lineage>
</organism>
<dbReference type="RefSeq" id="WP_236681884.1">
    <property type="nucleotide sequence ID" value="NZ_CP011786.1"/>
</dbReference>
<dbReference type="AlphaFoldDB" id="A0A086YZR0"/>
<dbReference type="Gene3D" id="3.10.350.10">
    <property type="entry name" value="LysM domain"/>
    <property type="match status" value="1"/>
</dbReference>
<proteinExistence type="predicted"/>
<dbReference type="SUPFAM" id="SSF54106">
    <property type="entry name" value="LysM domain"/>
    <property type="match status" value="1"/>
</dbReference>
<evidence type="ECO:0000256" key="1">
    <source>
        <dbReference type="SAM" id="MobiDB-lite"/>
    </source>
</evidence>
<protein>
    <submittedName>
        <fullName evidence="3">Peptidoglycan-binding LysM</fullName>
    </submittedName>
</protein>
<dbReference type="Pfam" id="PF01476">
    <property type="entry name" value="LysM"/>
    <property type="match status" value="1"/>
</dbReference>
<feature type="region of interest" description="Disordered" evidence="1">
    <location>
        <begin position="1"/>
        <end position="25"/>
    </location>
</feature>
<reference evidence="3 4" key="1">
    <citation type="submission" date="2014-03" db="EMBL/GenBank/DDBJ databases">
        <title>Genomics of Bifidobacteria.</title>
        <authorList>
            <person name="Ventura M."/>
            <person name="Milani C."/>
            <person name="Lugli G.A."/>
        </authorList>
    </citation>
    <scope>NUCLEOTIDE SEQUENCE [LARGE SCALE GENOMIC DNA]</scope>
    <source>
        <strain evidence="3 4">DSM 22766</strain>
    </source>
</reference>
<dbReference type="InterPro" id="IPR036779">
    <property type="entry name" value="LysM_dom_sf"/>
</dbReference>
<comment type="caution">
    <text evidence="3">The sequence shown here is derived from an EMBL/GenBank/DDBJ whole genome shotgun (WGS) entry which is preliminary data.</text>
</comment>
<name>A0A086YZR0_9BIFI</name>
<dbReference type="Proteomes" id="UP000029015">
    <property type="component" value="Unassembled WGS sequence"/>
</dbReference>
<dbReference type="KEGG" id="bact:AB656_00925"/>
<keyword evidence="4" id="KW-1185">Reference proteome</keyword>
<feature type="domain" description="LysM" evidence="2">
    <location>
        <begin position="64"/>
        <end position="114"/>
    </location>
</feature>
<dbReference type="CDD" id="cd00118">
    <property type="entry name" value="LysM"/>
    <property type="match status" value="1"/>
</dbReference>
<evidence type="ECO:0000259" key="2">
    <source>
        <dbReference type="PROSITE" id="PS51782"/>
    </source>
</evidence>
<dbReference type="PROSITE" id="PS51782">
    <property type="entry name" value="LYSM"/>
    <property type="match status" value="1"/>
</dbReference>
<dbReference type="InterPro" id="IPR018392">
    <property type="entry name" value="LysM"/>
</dbReference>
<dbReference type="EMBL" id="JGYK01000001">
    <property type="protein sequence ID" value="KFI39760.1"/>
    <property type="molecule type" value="Genomic_DNA"/>
</dbReference>
<dbReference type="STRING" id="1437605.AB656_00925"/>
<dbReference type="eggNOG" id="COG1388">
    <property type="taxonomic scope" value="Bacteria"/>
</dbReference>
<sequence length="117" mass="12373">MSAAMITRVNPGSLPTFGRRSSGREPSRFRRLGAMILGLALALSGAGLAIGNQARSDAVVQEVTAYTVRPGDTLWTYAKMVTPAGGDVSETVDQLMELNGLSSPTLQTGQRLVVPKR</sequence>
<dbReference type="PATRIC" id="fig|1437605.7.peg.185"/>
<gene>
    <name evidence="3" type="ORF">BACT_0460</name>
</gene>
<evidence type="ECO:0000313" key="3">
    <source>
        <dbReference type="EMBL" id="KFI39760.1"/>
    </source>
</evidence>
<accession>A0A086YZR0</accession>